<accession>A0ACB9ZV21</accession>
<gene>
    <name evidence="1" type="ORF">M9H77_29655</name>
</gene>
<keyword evidence="2" id="KW-1185">Reference proteome</keyword>
<evidence type="ECO:0000313" key="1">
    <source>
        <dbReference type="EMBL" id="KAI5652468.1"/>
    </source>
</evidence>
<reference evidence="2" key="1">
    <citation type="journal article" date="2023" name="Nat. Plants">
        <title>Single-cell RNA sequencing provides a high-resolution roadmap for understanding the multicellular compartmentation of specialized metabolism.</title>
        <authorList>
            <person name="Sun S."/>
            <person name="Shen X."/>
            <person name="Li Y."/>
            <person name="Li Y."/>
            <person name="Wang S."/>
            <person name="Li R."/>
            <person name="Zhang H."/>
            <person name="Shen G."/>
            <person name="Guo B."/>
            <person name="Wei J."/>
            <person name="Xu J."/>
            <person name="St-Pierre B."/>
            <person name="Chen S."/>
            <person name="Sun C."/>
        </authorList>
    </citation>
    <scope>NUCLEOTIDE SEQUENCE [LARGE SCALE GENOMIC DNA]</scope>
</reference>
<name>A0ACB9ZV21_CATRO</name>
<protein>
    <submittedName>
        <fullName evidence="1">Uncharacterized protein</fullName>
    </submittedName>
</protein>
<dbReference type="EMBL" id="CM044707">
    <property type="protein sequence ID" value="KAI5652468.1"/>
    <property type="molecule type" value="Genomic_DNA"/>
</dbReference>
<dbReference type="Proteomes" id="UP001060085">
    <property type="component" value="Linkage Group LG07"/>
</dbReference>
<sequence>MGSPERPKLPVIDLTKKNVEPFGLTSWVSTRKEVVRALEDYGCFIAIYDKVPVELYNAVFNVSKEVHDLPIETKALNTSDTPSHGYVGQKPFIPLYEALGIENSTTLQGVQKFTNLMWPSGNQRFSETVFSYAKLVAELDEMIMRMVSESYGIEKHYEALKESSSYLFKMFKYRPPNQNETNFGIFPHTDYSFMTILQQHQIGGVQVKTEDRQWIPIDHPLISPSSFIIMAGDGCMVWTNGRIKSIEHSVIIKEKRYSVGLFTFIRDLKVEVPEELVDEEHPLQYKPFDHYKFVHFISSEEAKKLESPLKAYCGAP</sequence>
<comment type="caution">
    <text evidence="1">The sequence shown here is derived from an EMBL/GenBank/DDBJ whole genome shotgun (WGS) entry which is preliminary data.</text>
</comment>
<evidence type="ECO:0000313" key="2">
    <source>
        <dbReference type="Proteomes" id="UP001060085"/>
    </source>
</evidence>
<proteinExistence type="predicted"/>
<organism evidence="1 2">
    <name type="scientific">Catharanthus roseus</name>
    <name type="common">Madagascar periwinkle</name>
    <name type="synonym">Vinca rosea</name>
    <dbReference type="NCBI Taxonomy" id="4058"/>
    <lineage>
        <taxon>Eukaryota</taxon>
        <taxon>Viridiplantae</taxon>
        <taxon>Streptophyta</taxon>
        <taxon>Embryophyta</taxon>
        <taxon>Tracheophyta</taxon>
        <taxon>Spermatophyta</taxon>
        <taxon>Magnoliopsida</taxon>
        <taxon>eudicotyledons</taxon>
        <taxon>Gunneridae</taxon>
        <taxon>Pentapetalae</taxon>
        <taxon>asterids</taxon>
        <taxon>lamiids</taxon>
        <taxon>Gentianales</taxon>
        <taxon>Apocynaceae</taxon>
        <taxon>Rauvolfioideae</taxon>
        <taxon>Vinceae</taxon>
        <taxon>Catharanthinae</taxon>
        <taxon>Catharanthus</taxon>
    </lineage>
</organism>